<sequence length="272" mass="29388">MENSPPSRCFPFGTPSSNIAPFVSALSNPPPSCPLLHDEGRLWKACLAEIEAYNWENAREKRAEGKMRAVGDMDMNVQEAVGSGGRMEIDEISLVDREERARTKLSDIVNGILNGQGGGPVDGIKGPVGMGEVPEGESGEVKHVVVGSESMGAEEVGGMDERAVKEVGGAEEDVKMEEDVEVKDDGETEKVASKKMAGAKQQTKNDRRRVSAVPGCVTSYSNVARKMKSDLKRARQISKPPKKSSTNASNGKDANIDCKEYNKAFEQKLRGF</sequence>
<dbReference type="Proteomes" id="UP000799421">
    <property type="component" value="Unassembled WGS sequence"/>
</dbReference>
<reference evidence="2" key="1">
    <citation type="journal article" date="2020" name="Stud. Mycol.">
        <title>101 Dothideomycetes genomes: a test case for predicting lifestyles and emergence of pathogens.</title>
        <authorList>
            <person name="Haridas S."/>
            <person name="Albert R."/>
            <person name="Binder M."/>
            <person name="Bloem J."/>
            <person name="Labutti K."/>
            <person name="Salamov A."/>
            <person name="Andreopoulos B."/>
            <person name="Baker S."/>
            <person name="Barry K."/>
            <person name="Bills G."/>
            <person name="Bluhm B."/>
            <person name="Cannon C."/>
            <person name="Castanera R."/>
            <person name="Culley D."/>
            <person name="Daum C."/>
            <person name="Ezra D."/>
            <person name="Gonzalez J."/>
            <person name="Henrissat B."/>
            <person name="Kuo A."/>
            <person name="Liang C."/>
            <person name="Lipzen A."/>
            <person name="Lutzoni F."/>
            <person name="Magnuson J."/>
            <person name="Mondo S."/>
            <person name="Nolan M."/>
            <person name="Ohm R."/>
            <person name="Pangilinan J."/>
            <person name="Park H.-J."/>
            <person name="Ramirez L."/>
            <person name="Alfaro M."/>
            <person name="Sun H."/>
            <person name="Tritt A."/>
            <person name="Yoshinaga Y."/>
            <person name="Zwiers L.-H."/>
            <person name="Turgeon B."/>
            <person name="Goodwin S."/>
            <person name="Spatafora J."/>
            <person name="Crous P."/>
            <person name="Grigoriev I."/>
        </authorList>
    </citation>
    <scope>NUCLEOTIDE SEQUENCE</scope>
    <source>
        <strain evidence="2">CBS 480.64</strain>
    </source>
</reference>
<proteinExistence type="predicted"/>
<feature type="region of interest" description="Disordered" evidence="1">
    <location>
        <begin position="168"/>
        <end position="211"/>
    </location>
</feature>
<evidence type="ECO:0000313" key="2">
    <source>
        <dbReference type="EMBL" id="KAF2860594.1"/>
    </source>
</evidence>
<keyword evidence="3" id="KW-1185">Reference proteome</keyword>
<feature type="region of interest" description="Disordered" evidence="1">
    <location>
        <begin position="228"/>
        <end position="257"/>
    </location>
</feature>
<feature type="compositionally biased region" description="Polar residues" evidence="1">
    <location>
        <begin position="243"/>
        <end position="252"/>
    </location>
</feature>
<organism evidence="2 3">
    <name type="scientific">Piedraia hortae CBS 480.64</name>
    <dbReference type="NCBI Taxonomy" id="1314780"/>
    <lineage>
        <taxon>Eukaryota</taxon>
        <taxon>Fungi</taxon>
        <taxon>Dikarya</taxon>
        <taxon>Ascomycota</taxon>
        <taxon>Pezizomycotina</taxon>
        <taxon>Dothideomycetes</taxon>
        <taxon>Dothideomycetidae</taxon>
        <taxon>Capnodiales</taxon>
        <taxon>Piedraiaceae</taxon>
        <taxon>Piedraia</taxon>
    </lineage>
</organism>
<dbReference type="EMBL" id="MU005980">
    <property type="protein sequence ID" value="KAF2860594.1"/>
    <property type="molecule type" value="Genomic_DNA"/>
</dbReference>
<accession>A0A6A7BZG9</accession>
<name>A0A6A7BZG9_9PEZI</name>
<dbReference type="AlphaFoldDB" id="A0A6A7BZG9"/>
<feature type="compositionally biased region" description="Acidic residues" evidence="1">
    <location>
        <begin position="169"/>
        <end position="182"/>
    </location>
</feature>
<protein>
    <submittedName>
        <fullName evidence="2">Uncharacterized protein</fullName>
    </submittedName>
</protein>
<evidence type="ECO:0000256" key="1">
    <source>
        <dbReference type="SAM" id="MobiDB-lite"/>
    </source>
</evidence>
<feature type="compositionally biased region" description="Basic and acidic residues" evidence="1">
    <location>
        <begin position="183"/>
        <end position="192"/>
    </location>
</feature>
<gene>
    <name evidence="2" type="ORF">K470DRAFT_270635</name>
</gene>
<evidence type="ECO:0000313" key="3">
    <source>
        <dbReference type="Proteomes" id="UP000799421"/>
    </source>
</evidence>